<sequence length="55" mass="6303">MKMTRTEIVTYGAVVVLLTAVSYHTVNVKSERPKYVNERHEYICSTLPKPHPDCP</sequence>
<evidence type="ECO:0000313" key="2">
    <source>
        <dbReference type="Proteomes" id="UP000515683"/>
    </source>
</evidence>
<name>A0A6M2ZI55_9CAUD</name>
<organism evidence="1 2">
    <name type="scientific">Synechococcus phage S-SCSM1</name>
    <dbReference type="NCBI Taxonomy" id="2588487"/>
    <lineage>
        <taxon>Viruses</taxon>
        <taxon>Duplodnaviria</taxon>
        <taxon>Heunggongvirae</taxon>
        <taxon>Uroviricota</taxon>
        <taxon>Caudoviricetes</taxon>
        <taxon>Pantevenvirales</taxon>
        <taxon>Kyanoviridae</taxon>
        <taxon>Zhoulongquanvirus</taxon>
        <taxon>Zhoulongquanvirus esscess</taxon>
    </lineage>
</organism>
<gene>
    <name evidence="1" type="ORF">SSCSM1_253</name>
</gene>
<accession>A0A6M2ZI55</accession>
<reference evidence="1" key="1">
    <citation type="submission" date="2019-04" db="EMBL/GenBank/DDBJ databases">
        <title>Genomic and proteomic characterization of cyanophage S-SCSM1 provides new insights into understanding the viral gene diversity and phage-host interactions.</title>
        <authorList>
            <person name="Wang Q."/>
            <person name="Xu Y."/>
            <person name="Jiao N."/>
            <person name="Zhang R."/>
        </authorList>
    </citation>
    <scope>NUCLEOTIDE SEQUENCE [LARGE SCALE GENOMIC DNA]</scope>
</reference>
<protein>
    <submittedName>
        <fullName evidence="1">Uncharacterized protein</fullName>
    </submittedName>
</protein>
<keyword evidence="2" id="KW-1185">Reference proteome</keyword>
<proteinExistence type="predicted"/>
<dbReference type="EMBL" id="MK867354">
    <property type="protein sequence ID" value="QFG06517.1"/>
    <property type="molecule type" value="Genomic_DNA"/>
</dbReference>
<evidence type="ECO:0000313" key="1">
    <source>
        <dbReference type="EMBL" id="QFG06517.1"/>
    </source>
</evidence>
<dbReference type="Proteomes" id="UP000515683">
    <property type="component" value="Segment"/>
</dbReference>